<feature type="domain" description="Acyl-CoA thioesterase-like C-terminal" evidence="4">
    <location>
        <begin position="174"/>
        <end position="259"/>
    </location>
</feature>
<dbReference type="Proteomes" id="UP000000657">
    <property type="component" value="Chromosome"/>
</dbReference>
<dbReference type="Gene3D" id="2.40.160.210">
    <property type="entry name" value="Acyl-CoA thioesterase, double hotdog domain"/>
    <property type="match status" value="1"/>
</dbReference>
<dbReference type="eggNOG" id="COG1946">
    <property type="taxonomic scope" value="Bacteria"/>
</dbReference>
<dbReference type="PANTHER" id="PTHR11066:SF34">
    <property type="entry name" value="ACYL-COENZYME A THIOESTERASE 8"/>
    <property type="match status" value="1"/>
</dbReference>
<dbReference type="OrthoDB" id="9781019at2"/>
<dbReference type="CDD" id="cd03445">
    <property type="entry name" value="Thioesterase_II_repeat2"/>
    <property type="match status" value="1"/>
</dbReference>
<dbReference type="InterPro" id="IPR003703">
    <property type="entry name" value="Acyl_CoA_thio"/>
</dbReference>
<feature type="domain" description="Acyl-CoA thioesterase-like N-terminal HotDog" evidence="3">
    <location>
        <begin position="33"/>
        <end position="111"/>
    </location>
</feature>
<dbReference type="GO" id="GO:0009062">
    <property type="term" value="P:fatty acid catabolic process"/>
    <property type="evidence" value="ECO:0007669"/>
    <property type="project" value="TreeGrafter"/>
</dbReference>
<dbReference type="STRING" id="326424.FRAAL3002"/>
<comment type="similarity">
    <text evidence="1">Belongs to the C/M/P thioester hydrolase family.</text>
</comment>
<evidence type="ECO:0008006" key="7">
    <source>
        <dbReference type="Google" id="ProtNLM"/>
    </source>
</evidence>
<dbReference type="SUPFAM" id="SSF54637">
    <property type="entry name" value="Thioesterase/thiol ester dehydrase-isomerase"/>
    <property type="match status" value="2"/>
</dbReference>
<dbReference type="PANTHER" id="PTHR11066">
    <property type="entry name" value="ACYL-COA THIOESTERASE"/>
    <property type="match status" value="1"/>
</dbReference>
<reference evidence="5 6" key="1">
    <citation type="journal article" date="2007" name="Genome Res.">
        <title>Genome characteristics of facultatively symbiotic Frankia sp. strains reflect host range and host plant biogeography.</title>
        <authorList>
            <person name="Normand P."/>
            <person name="Lapierre P."/>
            <person name="Tisa L.S."/>
            <person name="Gogarten J.P."/>
            <person name="Alloisio N."/>
            <person name="Bagnarol E."/>
            <person name="Bassi C.A."/>
            <person name="Berry A.M."/>
            <person name="Bickhart D.M."/>
            <person name="Choisne N."/>
            <person name="Couloux A."/>
            <person name="Cournoyer B."/>
            <person name="Cruveiller S."/>
            <person name="Daubin V."/>
            <person name="Demange N."/>
            <person name="Francino M.P."/>
            <person name="Goltsman E."/>
            <person name="Huang Y."/>
            <person name="Kopp O.R."/>
            <person name="Labarre L."/>
            <person name="Lapidus A."/>
            <person name="Lavire C."/>
            <person name="Marechal J."/>
            <person name="Martinez M."/>
            <person name="Mastronunzio J.E."/>
            <person name="Mullin B.C."/>
            <person name="Niemann J."/>
            <person name="Pujic P."/>
            <person name="Rawnsley T."/>
            <person name="Rouy Z."/>
            <person name="Schenowitz C."/>
            <person name="Sellstedt A."/>
            <person name="Tavares F."/>
            <person name="Tomkins J.P."/>
            <person name="Vallenet D."/>
            <person name="Valverde C."/>
            <person name="Wall L.G."/>
            <person name="Wang Y."/>
            <person name="Medigue C."/>
            <person name="Benson D.R."/>
        </authorList>
    </citation>
    <scope>NUCLEOTIDE SEQUENCE [LARGE SCALE GENOMIC DNA]</scope>
    <source>
        <strain evidence="6">DSM 45986 / CECT 9034 / ACN14a</strain>
    </source>
</reference>
<keyword evidence="6" id="KW-1185">Reference proteome</keyword>
<dbReference type="GO" id="GO:0006637">
    <property type="term" value="P:acyl-CoA metabolic process"/>
    <property type="evidence" value="ECO:0007669"/>
    <property type="project" value="InterPro"/>
</dbReference>
<protein>
    <recommendedName>
        <fullName evidence="7">Acyl-CoA thioesterase II</fullName>
    </recommendedName>
</protein>
<dbReference type="AlphaFoldDB" id="Q0RLF8"/>
<dbReference type="HOGENOM" id="CLU_032690_0_0_11"/>
<dbReference type="InterPro" id="IPR029069">
    <property type="entry name" value="HotDog_dom_sf"/>
</dbReference>
<evidence type="ECO:0000259" key="4">
    <source>
        <dbReference type="Pfam" id="PF20789"/>
    </source>
</evidence>
<evidence type="ECO:0000256" key="1">
    <source>
        <dbReference type="ARBA" id="ARBA00006538"/>
    </source>
</evidence>
<dbReference type="InterPro" id="IPR042171">
    <property type="entry name" value="Acyl-CoA_hotdog"/>
</dbReference>
<sequence>MSEHSVAQTLEQALQIVQVGEDDFQSVSLVDTGGYPLYGGQILALALRAAAMTIEPDRRPHSLHGYFLRAGRLDAPVTLHVDRDRDGRSFSARRVVALQDDKVIFSMVTSFTRGTGDFVLDAAPRLGRTYTEPPDKHRMLLLDLCEFTPRRQQGDRFFFPDHAEILPVGPLSDDWLTHTCAIAYMSDIGTGFGQLADPGIASTESSVSHSIWFHAPARADDGMTLEMWPSSAASGLGLYSGSVRDAAGNLVLAIAQEQLIRSRRPTPDAAA</sequence>
<evidence type="ECO:0000259" key="3">
    <source>
        <dbReference type="Pfam" id="PF13622"/>
    </source>
</evidence>
<dbReference type="InterPro" id="IPR049450">
    <property type="entry name" value="ACOT8-like_C"/>
</dbReference>
<organism evidence="5 6">
    <name type="scientific">Frankia alni (strain DSM 45986 / CECT 9034 / ACN14a)</name>
    <dbReference type="NCBI Taxonomy" id="326424"/>
    <lineage>
        <taxon>Bacteria</taxon>
        <taxon>Bacillati</taxon>
        <taxon>Actinomycetota</taxon>
        <taxon>Actinomycetes</taxon>
        <taxon>Frankiales</taxon>
        <taxon>Frankiaceae</taxon>
        <taxon>Frankia</taxon>
    </lineage>
</organism>
<gene>
    <name evidence="5" type="ordered locus">FRAAL3002</name>
</gene>
<dbReference type="RefSeq" id="WP_011604152.1">
    <property type="nucleotide sequence ID" value="NC_008278.1"/>
</dbReference>
<dbReference type="Pfam" id="PF13622">
    <property type="entry name" value="4HBT_3"/>
    <property type="match status" value="1"/>
</dbReference>
<keyword evidence="2" id="KW-0378">Hydrolase</keyword>
<dbReference type="Pfam" id="PF20789">
    <property type="entry name" value="4HBT_3C"/>
    <property type="match status" value="1"/>
</dbReference>
<dbReference type="GO" id="GO:0047617">
    <property type="term" value="F:fatty acyl-CoA hydrolase activity"/>
    <property type="evidence" value="ECO:0007669"/>
    <property type="project" value="InterPro"/>
</dbReference>
<dbReference type="Gene3D" id="3.10.129.10">
    <property type="entry name" value="Hotdog Thioesterase"/>
    <property type="match status" value="1"/>
</dbReference>
<evidence type="ECO:0000313" key="6">
    <source>
        <dbReference type="Proteomes" id="UP000000657"/>
    </source>
</evidence>
<accession>Q0RLF8</accession>
<dbReference type="EMBL" id="CT573213">
    <property type="protein sequence ID" value="CAJ61646.1"/>
    <property type="molecule type" value="Genomic_DNA"/>
</dbReference>
<dbReference type="KEGG" id="fal:FRAAL3002"/>
<dbReference type="InterPro" id="IPR049449">
    <property type="entry name" value="TesB_ACOT8-like_N"/>
</dbReference>
<dbReference type="CDD" id="cd03444">
    <property type="entry name" value="Thioesterase_II_repeat1"/>
    <property type="match status" value="1"/>
</dbReference>
<evidence type="ECO:0000313" key="5">
    <source>
        <dbReference type="EMBL" id="CAJ61646.1"/>
    </source>
</evidence>
<evidence type="ECO:0000256" key="2">
    <source>
        <dbReference type="ARBA" id="ARBA00022801"/>
    </source>
</evidence>
<proteinExistence type="inferred from homology"/>
<name>Q0RLF8_FRAAA</name>